<dbReference type="VEuPathDB" id="VectorBase:ASIC006382"/>
<feature type="compositionally biased region" description="Basic and acidic residues" evidence="1">
    <location>
        <begin position="34"/>
        <end position="59"/>
    </location>
</feature>
<evidence type="ECO:0000313" key="2">
    <source>
        <dbReference type="EMBL" id="KFB39060.1"/>
    </source>
</evidence>
<sequence length="127" mass="14084">MVEKLHRHSATTDGLSENGFSQATPRNASPGNERSVDNKSRRSEEDKNRLEIPPRHRTCDLVNQTPKSGNEARPDRPEPVGCSARQSNRATHIMVPLASGFSEDEPSAATSIWLPMMKHTLEPELAE</sequence>
<name>A0A084VM66_ANOSI</name>
<dbReference type="EMBL" id="KE524975">
    <property type="protein sequence ID" value="KFB39060.1"/>
    <property type="molecule type" value="Genomic_DNA"/>
</dbReference>
<reference evidence="3" key="2">
    <citation type="submission" date="2020-05" db="UniProtKB">
        <authorList>
            <consortium name="EnsemblMetazoa"/>
        </authorList>
    </citation>
    <scope>IDENTIFICATION</scope>
</reference>
<proteinExistence type="predicted"/>
<keyword evidence="4" id="KW-1185">Reference proteome</keyword>
<dbReference type="AlphaFoldDB" id="A0A084VM66"/>
<protein>
    <submittedName>
        <fullName evidence="2 3">Aspartic proteinase-like protein 1-like protein</fullName>
    </submittedName>
</protein>
<feature type="region of interest" description="Disordered" evidence="1">
    <location>
        <begin position="1"/>
        <end position="88"/>
    </location>
</feature>
<reference evidence="2 4" key="1">
    <citation type="journal article" date="2014" name="BMC Genomics">
        <title>Genome sequence of Anopheles sinensis provides insight into genetics basis of mosquito competence for malaria parasites.</title>
        <authorList>
            <person name="Zhou D."/>
            <person name="Zhang D."/>
            <person name="Ding G."/>
            <person name="Shi L."/>
            <person name="Hou Q."/>
            <person name="Ye Y."/>
            <person name="Xu Y."/>
            <person name="Zhou H."/>
            <person name="Xiong C."/>
            <person name="Li S."/>
            <person name="Yu J."/>
            <person name="Hong S."/>
            <person name="Yu X."/>
            <person name="Zou P."/>
            <person name="Chen C."/>
            <person name="Chang X."/>
            <person name="Wang W."/>
            <person name="Lv Y."/>
            <person name="Sun Y."/>
            <person name="Ma L."/>
            <person name="Shen B."/>
            <person name="Zhu C."/>
        </authorList>
    </citation>
    <scope>NUCLEOTIDE SEQUENCE [LARGE SCALE GENOMIC DNA]</scope>
</reference>
<evidence type="ECO:0000256" key="1">
    <source>
        <dbReference type="SAM" id="MobiDB-lite"/>
    </source>
</evidence>
<accession>A0A084VM66</accession>
<gene>
    <name evidence="2" type="ORF">ZHAS_00006382</name>
</gene>
<dbReference type="EMBL" id="ATLV01014581">
    <property type="status" value="NOT_ANNOTATED_CDS"/>
    <property type="molecule type" value="Genomic_DNA"/>
</dbReference>
<feature type="compositionally biased region" description="Polar residues" evidence="1">
    <location>
        <begin position="11"/>
        <end position="32"/>
    </location>
</feature>
<evidence type="ECO:0000313" key="4">
    <source>
        <dbReference type="Proteomes" id="UP000030765"/>
    </source>
</evidence>
<organism evidence="2">
    <name type="scientific">Anopheles sinensis</name>
    <name type="common">Mosquito</name>
    <dbReference type="NCBI Taxonomy" id="74873"/>
    <lineage>
        <taxon>Eukaryota</taxon>
        <taxon>Metazoa</taxon>
        <taxon>Ecdysozoa</taxon>
        <taxon>Arthropoda</taxon>
        <taxon>Hexapoda</taxon>
        <taxon>Insecta</taxon>
        <taxon>Pterygota</taxon>
        <taxon>Neoptera</taxon>
        <taxon>Endopterygota</taxon>
        <taxon>Diptera</taxon>
        <taxon>Nematocera</taxon>
        <taxon>Culicoidea</taxon>
        <taxon>Culicidae</taxon>
        <taxon>Anophelinae</taxon>
        <taxon>Anopheles</taxon>
    </lineage>
</organism>
<dbReference type="Proteomes" id="UP000030765">
    <property type="component" value="Unassembled WGS sequence"/>
</dbReference>
<evidence type="ECO:0000313" key="3">
    <source>
        <dbReference type="EnsemblMetazoa" id="ASIC006382-PA"/>
    </source>
</evidence>
<dbReference type="EnsemblMetazoa" id="ASIC006382-RA">
    <property type="protein sequence ID" value="ASIC006382-PA"/>
    <property type="gene ID" value="ASIC006382"/>
</dbReference>